<accession>A0ABV7GRX5</accession>
<gene>
    <name evidence="1" type="ORF">ACFOGP_10030</name>
</gene>
<protein>
    <submittedName>
        <fullName evidence="1">Uncharacterized protein</fullName>
    </submittedName>
</protein>
<evidence type="ECO:0000313" key="1">
    <source>
        <dbReference type="EMBL" id="MFC3143048.1"/>
    </source>
</evidence>
<organism evidence="1 2">
    <name type="scientific">Psychromarinibacter halotolerans</name>
    <dbReference type="NCBI Taxonomy" id="1775175"/>
    <lineage>
        <taxon>Bacteria</taxon>
        <taxon>Pseudomonadati</taxon>
        <taxon>Pseudomonadota</taxon>
        <taxon>Alphaproteobacteria</taxon>
        <taxon>Rhodobacterales</taxon>
        <taxon>Paracoccaceae</taxon>
        <taxon>Psychromarinibacter</taxon>
    </lineage>
</organism>
<proteinExistence type="predicted"/>
<evidence type="ECO:0000313" key="2">
    <source>
        <dbReference type="Proteomes" id="UP001595632"/>
    </source>
</evidence>
<sequence>MLRPTGGNLGMRIDRENINLDVDNFFRPPRRYLIHFCLRRKIFPAARPCLDPRRAIFRKNGNSPPTNPF</sequence>
<reference evidence="2" key="1">
    <citation type="journal article" date="2019" name="Int. J. Syst. Evol. Microbiol.">
        <title>The Global Catalogue of Microorganisms (GCM) 10K type strain sequencing project: providing services to taxonomists for standard genome sequencing and annotation.</title>
        <authorList>
            <consortium name="The Broad Institute Genomics Platform"/>
            <consortium name="The Broad Institute Genome Sequencing Center for Infectious Disease"/>
            <person name="Wu L."/>
            <person name="Ma J."/>
        </authorList>
    </citation>
    <scope>NUCLEOTIDE SEQUENCE [LARGE SCALE GENOMIC DNA]</scope>
    <source>
        <strain evidence="2">KCTC 52366</strain>
    </source>
</reference>
<name>A0ABV7GRX5_9RHOB</name>
<dbReference type="Proteomes" id="UP001595632">
    <property type="component" value="Unassembled WGS sequence"/>
</dbReference>
<comment type="caution">
    <text evidence="1">The sequence shown here is derived from an EMBL/GenBank/DDBJ whole genome shotgun (WGS) entry which is preliminary data.</text>
</comment>
<dbReference type="EMBL" id="JBHRTB010000010">
    <property type="protein sequence ID" value="MFC3143048.1"/>
    <property type="molecule type" value="Genomic_DNA"/>
</dbReference>
<keyword evidence="2" id="KW-1185">Reference proteome</keyword>
<dbReference type="RefSeq" id="WP_275633027.1">
    <property type="nucleotide sequence ID" value="NZ_JARGYD010000004.1"/>
</dbReference>